<reference evidence="4 5" key="1">
    <citation type="submission" date="2017-03" db="EMBL/GenBank/DDBJ databases">
        <title>wgs assembly of Dolosigranulum pigrum KPL CDC strains.</title>
        <authorList>
            <person name="Brugger S.D."/>
            <person name="Pettigrew M."/>
            <person name="Kong Y."/>
            <person name="Lemon K.P."/>
        </authorList>
    </citation>
    <scope>NUCLEOTIDE SEQUENCE [LARGE SCALE GENOMIC DNA]</scope>
    <source>
        <strain evidence="4 5">KPL1931_CDC4294-98</strain>
    </source>
</reference>
<proteinExistence type="predicted"/>
<dbReference type="GO" id="GO:0047498">
    <property type="term" value="F:calcium-dependent phospholipase A2 activity"/>
    <property type="evidence" value="ECO:0007669"/>
    <property type="project" value="TreeGrafter"/>
</dbReference>
<dbReference type="PANTHER" id="PTHR11716:SF51">
    <property type="entry name" value="PHOSPHOLIPASE A2"/>
    <property type="match status" value="1"/>
</dbReference>
<feature type="chain" id="PRO_5039238826" description="Phospholipase A2-like central domain-containing protein" evidence="2">
    <location>
        <begin position="24"/>
        <end position="205"/>
    </location>
</feature>
<dbReference type="Proteomes" id="UP000249099">
    <property type="component" value="Unassembled WGS sequence"/>
</dbReference>
<dbReference type="EMBL" id="NAQV01000016">
    <property type="protein sequence ID" value="RAN63370.1"/>
    <property type="molecule type" value="Genomic_DNA"/>
</dbReference>
<dbReference type="RefSeq" id="WP_004636157.1">
    <property type="nucleotide sequence ID" value="NZ_CBCRTD010000006.1"/>
</dbReference>
<dbReference type="SUPFAM" id="SSF48619">
    <property type="entry name" value="Phospholipase A2, PLA2"/>
    <property type="match status" value="1"/>
</dbReference>
<dbReference type="GeneID" id="42694472"/>
<gene>
    <name evidence="4" type="ORF">B8A44_05790</name>
</gene>
<keyword evidence="2" id="KW-0732">Signal</keyword>
<dbReference type="Pfam" id="PF00068">
    <property type="entry name" value="Phospholip_A2_1"/>
    <property type="match status" value="1"/>
</dbReference>
<evidence type="ECO:0000259" key="3">
    <source>
        <dbReference type="Pfam" id="PF00068"/>
    </source>
</evidence>
<dbReference type="InterPro" id="IPR016090">
    <property type="entry name" value="PLA2-like_dom"/>
</dbReference>
<evidence type="ECO:0000256" key="1">
    <source>
        <dbReference type="ARBA" id="ARBA00023157"/>
    </source>
</evidence>
<dbReference type="GO" id="GO:0005543">
    <property type="term" value="F:phospholipid binding"/>
    <property type="evidence" value="ECO:0007669"/>
    <property type="project" value="TreeGrafter"/>
</dbReference>
<dbReference type="GO" id="GO:0005509">
    <property type="term" value="F:calcium ion binding"/>
    <property type="evidence" value="ECO:0007669"/>
    <property type="project" value="InterPro"/>
</dbReference>
<comment type="caution">
    <text evidence="4">The sequence shown here is derived from an EMBL/GenBank/DDBJ whole genome shotgun (WGS) entry which is preliminary data.</text>
</comment>
<protein>
    <recommendedName>
        <fullName evidence="3">Phospholipase A2-like central domain-containing protein</fullName>
    </recommendedName>
</protein>
<dbReference type="AlphaFoldDB" id="A0A328KQQ2"/>
<dbReference type="InterPro" id="IPR036444">
    <property type="entry name" value="PLipase_A2_dom_sf"/>
</dbReference>
<dbReference type="GO" id="GO:0016042">
    <property type="term" value="P:lipid catabolic process"/>
    <property type="evidence" value="ECO:0007669"/>
    <property type="project" value="InterPro"/>
</dbReference>
<keyword evidence="1" id="KW-1015">Disulfide bond</keyword>
<evidence type="ECO:0000256" key="2">
    <source>
        <dbReference type="SAM" id="SignalP"/>
    </source>
</evidence>
<name>A0A328KQQ2_9LACT</name>
<dbReference type="InterPro" id="IPR001211">
    <property type="entry name" value="PLA2"/>
</dbReference>
<dbReference type="GO" id="GO:0006644">
    <property type="term" value="P:phospholipid metabolic process"/>
    <property type="evidence" value="ECO:0007669"/>
    <property type="project" value="InterPro"/>
</dbReference>
<dbReference type="PANTHER" id="PTHR11716">
    <property type="entry name" value="PHOSPHOLIPASE A2 FAMILY MEMBER"/>
    <property type="match status" value="1"/>
</dbReference>
<feature type="signal peptide" evidence="2">
    <location>
        <begin position="1"/>
        <end position="23"/>
    </location>
</feature>
<dbReference type="GO" id="GO:0050482">
    <property type="term" value="P:arachidonate secretion"/>
    <property type="evidence" value="ECO:0007669"/>
    <property type="project" value="InterPro"/>
</dbReference>
<accession>A0A328KQQ2</accession>
<feature type="domain" description="Phospholipase A2-like central" evidence="3">
    <location>
        <begin position="95"/>
        <end position="154"/>
    </location>
</feature>
<evidence type="ECO:0000313" key="5">
    <source>
        <dbReference type="Proteomes" id="UP000249099"/>
    </source>
</evidence>
<dbReference type="Gene3D" id="1.20.90.10">
    <property type="entry name" value="Phospholipase A2 domain"/>
    <property type="match status" value="1"/>
</dbReference>
<organism evidence="4 5">
    <name type="scientific">Dolosigranulum pigrum</name>
    <dbReference type="NCBI Taxonomy" id="29394"/>
    <lineage>
        <taxon>Bacteria</taxon>
        <taxon>Bacillati</taxon>
        <taxon>Bacillota</taxon>
        <taxon>Bacilli</taxon>
        <taxon>Lactobacillales</taxon>
        <taxon>Carnobacteriaceae</taxon>
        <taxon>Dolosigranulum</taxon>
    </lineage>
</organism>
<evidence type="ECO:0000313" key="4">
    <source>
        <dbReference type="EMBL" id="RAN63370.1"/>
    </source>
</evidence>
<sequence length="205" mass="22509">MFKLVRKFTIVMLVTLIGMFSAAQITTISVHAHENKYNIESSENIETTEEDIAELRSTLGSVEAYIDMDGDQLFNEELARQNNESQEVIEAGLTYNDMILTEQGALTSRSIIDYGNWCGPGDKGSPPIDTLDRQCQKHDKCYEQNGWGNTKCDINFVHNIASNFGSIKGTGAQAYAIAAIMTFAAKVGGTTALAIQYPILAPFLP</sequence>